<evidence type="ECO:0000256" key="2">
    <source>
        <dbReference type="SAM" id="SignalP"/>
    </source>
</evidence>
<gene>
    <name evidence="3" type="primary">IL28RA</name>
</gene>
<dbReference type="InterPro" id="IPR013783">
    <property type="entry name" value="Ig-like_fold"/>
</dbReference>
<keyword evidence="2" id="KW-0732">Signal</keyword>
<organism evidence="3">
    <name type="scientific">Tupaia belangeri</name>
    <name type="common">Common tree shrew</name>
    <name type="synonym">Tupaia glis belangeri</name>
    <dbReference type="NCBI Taxonomy" id="37347"/>
    <lineage>
        <taxon>Eukaryota</taxon>
        <taxon>Metazoa</taxon>
        <taxon>Chordata</taxon>
        <taxon>Craniata</taxon>
        <taxon>Vertebrata</taxon>
        <taxon>Euteleostomi</taxon>
        <taxon>Mammalia</taxon>
        <taxon>Eutheria</taxon>
        <taxon>Euarchontoglires</taxon>
        <taxon>Scandentia</taxon>
        <taxon>Tupaiidae</taxon>
        <taxon>Tupaia</taxon>
    </lineage>
</organism>
<feature type="compositionally biased region" description="Acidic residues" evidence="1">
    <location>
        <begin position="219"/>
        <end position="229"/>
    </location>
</feature>
<dbReference type="Gene3D" id="2.60.40.10">
    <property type="entry name" value="Immunoglobulins"/>
    <property type="match status" value="1"/>
</dbReference>
<keyword evidence="3" id="KW-0675">Receptor</keyword>
<reference evidence="3" key="1">
    <citation type="journal article" date="2013" name="PLoS ONE">
        <title>Interferon-Lambda3 (IFN-lambda3) and Its Cognate Receptor Subunits in Tree Shrews (Tupaia belangeri): Genomic Sequence Retrieval, Molecular Identification and Expression Analysis.</title>
        <authorList>
            <person name="Li M.-L."/>
            <person name="Xu W.-W."/>
            <person name="Gao Y.-D."/>
            <person name="Guo Y."/>
            <person name="Wang W.-J."/>
            <person name="Wang C."/>
            <person name="Jiang S.-Y."/>
            <person name="Willden A."/>
            <person name="Huang J.-F."/>
            <person name="Zhang H.-T."/>
        </authorList>
    </citation>
    <scope>NUCLEOTIDE SEQUENCE</scope>
</reference>
<name>K0I8E4_TUPBE</name>
<protein>
    <submittedName>
        <fullName evidence="3">Interleukin 28 receptor 1 transcript variant 3</fullName>
    </submittedName>
</protein>
<sequence length="382" mass="41105">MWRAGLWAPLLLCLLQAAPVEPAPPNLEVTRAEEVLSVSASYQLPSCAPPLDLSFQVEFWKEGTRNKTLLPVTDFGEPVQISLPPTASGHHCLRARAVYTLPEPRHSQFSVPTCFFLEAPGTSWAFLVLPSLLLLLCISATGGAIWKSLTGNPWFQRAQMPQALDFSGHRPLGATFQPSGLDLPDDIVIHPQKELTRRVGLTTVRALSALQAGSGDSAQDPEEDEDADDSSSFQPYIEPPAFPGPVHLVSGYSKASGAASGECWPPVVQAEDSARASSARSWACTGDASYPWVQAGASGYLAKEGPGQGLRADRSQQSLSPPKLLEDLDFMEELPKHDLPWATSGFSWPGLDPGPGEPPVSLQTLTFHWDSGSEEGEDEDEG</sequence>
<feature type="chain" id="PRO_5003833203" evidence="2">
    <location>
        <begin position="23"/>
        <end position="382"/>
    </location>
</feature>
<dbReference type="FunFam" id="2.60.40.10:FF:001235">
    <property type="entry name" value="Interferon lambda receptor 1"/>
    <property type="match status" value="1"/>
</dbReference>
<feature type="region of interest" description="Disordered" evidence="1">
    <location>
        <begin position="210"/>
        <end position="238"/>
    </location>
</feature>
<dbReference type="AlphaFoldDB" id="K0I8E4"/>
<evidence type="ECO:0000313" key="3">
    <source>
        <dbReference type="EMBL" id="AFU48905.1"/>
    </source>
</evidence>
<dbReference type="EMBL" id="JX402616">
    <property type="protein sequence ID" value="AFU48905.1"/>
    <property type="molecule type" value="mRNA"/>
</dbReference>
<proteinExistence type="evidence at transcript level"/>
<evidence type="ECO:0000256" key="1">
    <source>
        <dbReference type="SAM" id="MobiDB-lite"/>
    </source>
</evidence>
<accession>K0I8E4</accession>
<feature type="signal peptide" evidence="2">
    <location>
        <begin position="1"/>
        <end position="22"/>
    </location>
</feature>